<keyword evidence="2" id="KW-0472">Membrane</keyword>
<feature type="region of interest" description="Disordered" evidence="1">
    <location>
        <begin position="46"/>
        <end position="85"/>
    </location>
</feature>
<feature type="transmembrane region" description="Helical" evidence="2">
    <location>
        <begin position="20"/>
        <end position="40"/>
    </location>
</feature>
<evidence type="ECO:0000313" key="5">
    <source>
        <dbReference type="Proteomes" id="UP000494040"/>
    </source>
</evidence>
<name>A0A8I6RDK1_CIMLE</name>
<dbReference type="RefSeq" id="XP_014243306.1">
    <property type="nucleotide sequence ID" value="XM_014387820.2"/>
</dbReference>
<dbReference type="AlphaFoldDB" id="A0A8I6RDK1"/>
<evidence type="ECO:0000313" key="4">
    <source>
        <dbReference type="EnsemblMetazoa" id="XP_014243306.1"/>
    </source>
</evidence>
<dbReference type="OMA" id="MGHIMEN"/>
<feature type="compositionally biased region" description="Polar residues" evidence="1">
    <location>
        <begin position="73"/>
        <end position="85"/>
    </location>
</feature>
<feature type="compositionally biased region" description="Acidic residues" evidence="1">
    <location>
        <begin position="54"/>
        <end position="70"/>
    </location>
</feature>
<dbReference type="Pfam" id="PF25473">
    <property type="entry name" value="MXRA7_helical"/>
    <property type="match status" value="1"/>
</dbReference>
<sequence length="142" mass="16715">MLGYLMPFYENVMIYYENISYFYILCITVSFIAVGICWTLEGKENHRFDKGENDENQECSEEEKGDEAENDTSRSNSASGLVTSKTPIEQIAQNLSQIDLEQEKEIEKEQLKSIFKLLQQDRDKFQIESLQELEEQMKLYRE</sequence>
<keyword evidence="2" id="KW-1133">Transmembrane helix</keyword>
<protein>
    <recommendedName>
        <fullName evidence="3">Matrix-remodeling-associated protein 7 helical domain-containing protein</fullName>
    </recommendedName>
</protein>
<dbReference type="InterPro" id="IPR026622">
    <property type="entry name" value="Mxra7"/>
</dbReference>
<dbReference type="PANTHER" id="PTHR21845">
    <property type="entry name" value="TRANSMEMBRANE ANCHOR PROTEIN 1"/>
    <property type="match status" value="1"/>
</dbReference>
<reference evidence="4" key="1">
    <citation type="submission" date="2022-01" db="UniProtKB">
        <authorList>
            <consortium name="EnsemblMetazoa"/>
        </authorList>
    </citation>
    <scope>IDENTIFICATION</scope>
</reference>
<proteinExistence type="predicted"/>
<dbReference type="OrthoDB" id="5983600at2759"/>
<evidence type="ECO:0000259" key="3">
    <source>
        <dbReference type="Pfam" id="PF25473"/>
    </source>
</evidence>
<dbReference type="KEGG" id="clec:106663179"/>
<organism evidence="4 5">
    <name type="scientific">Cimex lectularius</name>
    <name type="common">Bed bug</name>
    <name type="synonym">Acanthia lectularia</name>
    <dbReference type="NCBI Taxonomy" id="79782"/>
    <lineage>
        <taxon>Eukaryota</taxon>
        <taxon>Metazoa</taxon>
        <taxon>Ecdysozoa</taxon>
        <taxon>Arthropoda</taxon>
        <taxon>Hexapoda</taxon>
        <taxon>Insecta</taxon>
        <taxon>Pterygota</taxon>
        <taxon>Neoptera</taxon>
        <taxon>Paraneoptera</taxon>
        <taxon>Hemiptera</taxon>
        <taxon>Heteroptera</taxon>
        <taxon>Panheteroptera</taxon>
        <taxon>Cimicomorpha</taxon>
        <taxon>Cimicidae</taxon>
        <taxon>Cimex</taxon>
    </lineage>
</organism>
<keyword evidence="2" id="KW-0812">Transmembrane</keyword>
<feature type="domain" description="Matrix-remodeling-associated protein 7 helical" evidence="3">
    <location>
        <begin position="86"/>
        <end position="141"/>
    </location>
</feature>
<accession>A0A8I6RDK1</accession>
<evidence type="ECO:0000256" key="2">
    <source>
        <dbReference type="SAM" id="Phobius"/>
    </source>
</evidence>
<dbReference type="InterPro" id="IPR057534">
    <property type="entry name" value="MXRA7_helical"/>
</dbReference>
<dbReference type="GeneID" id="106663179"/>
<dbReference type="PANTHER" id="PTHR21845:SF2">
    <property type="entry name" value="MATRIX-REMODELING-ASSOCIATED PROTEIN 7"/>
    <property type="match status" value="1"/>
</dbReference>
<dbReference type="Proteomes" id="UP000494040">
    <property type="component" value="Unassembled WGS sequence"/>
</dbReference>
<keyword evidence="5" id="KW-1185">Reference proteome</keyword>
<evidence type="ECO:0000256" key="1">
    <source>
        <dbReference type="SAM" id="MobiDB-lite"/>
    </source>
</evidence>
<dbReference type="EnsemblMetazoa" id="XM_014387820.2">
    <property type="protein sequence ID" value="XP_014243306.1"/>
    <property type="gene ID" value="LOC106663179"/>
</dbReference>